<dbReference type="SUPFAM" id="SSF53383">
    <property type="entry name" value="PLP-dependent transferases"/>
    <property type="match status" value="1"/>
</dbReference>
<feature type="modified residue" description="N6-(pyridoxal phosphate)lysine" evidence="4">
    <location>
        <position position="190"/>
    </location>
</feature>
<dbReference type="GO" id="GO:0000271">
    <property type="term" value="P:polysaccharide biosynthetic process"/>
    <property type="evidence" value="ECO:0007669"/>
    <property type="project" value="TreeGrafter"/>
</dbReference>
<feature type="active site" description="Proton acceptor" evidence="3">
    <location>
        <position position="190"/>
    </location>
</feature>
<dbReference type="Proteomes" id="UP000244090">
    <property type="component" value="Unassembled WGS sequence"/>
</dbReference>
<evidence type="ECO:0000313" key="7">
    <source>
        <dbReference type="Proteomes" id="UP000244090"/>
    </source>
</evidence>
<keyword evidence="7" id="KW-1185">Reference proteome</keyword>
<accession>A0A2T6BYN1</accession>
<organism evidence="6 7">
    <name type="scientific">Kordia periserrulae</name>
    <dbReference type="NCBI Taxonomy" id="701523"/>
    <lineage>
        <taxon>Bacteria</taxon>
        <taxon>Pseudomonadati</taxon>
        <taxon>Bacteroidota</taxon>
        <taxon>Flavobacteriia</taxon>
        <taxon>Flavobacteriales</taxon>
        <taxon>Flavobacteriaceae</taxon>
        <taxon>Kordia</taxon>
    </lineage>
</organism>
<dbReference type="Pfam" id="PF01041">
    <property type="entry name" value="DegT_DnrJ_EryC1"/>
    <property type="match status" value="1"/>
</dbReference>
<dbReference type="CDD" id="cd00616">
    <property type="entry name" value="AHBA_syn"/>
    <property type="match status" value="1"/>
</dbReference>
<dbReference type="OrthoDB" id="9804264at2"/>
<dbReference type="PANTHER" id="PTHR30244">
    <property type="entry name" value="TRANSAMINASE"/>
    <property type="match status" value="1"/>
</dbReference>
<proteinExistence type="inferred from homology"/>
<reference evidence="6 7" key="1">
    <citation type="submission" date="2018-04" db="EMBL/GenBank/DDBJ databases">
        <title>Genomic Encyclopedia of Archaeal and Bacterial Type Strains, Phase II (KMG-II): from individual species to whole genera.</title>
        <authorList>
            <person name="Goeker M."/>
        </authorList>
    </citation>
    <scope>NUCLEOTIDE SEQUENCE [LARGE SCALE GENOMIC DNA]</scope>
    <source>
        <strain evidence="6 7">DSM 25731</strain>
    </source>
</reference>
<evidence type="ECO:0000256" key="2">
    <source>
        <dbReference type="ARBA" id="ARBA00037999"/>
    </source>
</evidence>
<keyword evidence="1 4" id="KW-0663">Pyridoxal phosphate</keyword>
<comment type="caution">
    <text evidence="6">The sequence shown here is derived from an EMBL/GenBank/DDBJ whole genome shotgun (WGS) entry which is preliminary data.</text>
</comment>
<name>A0A2T6BYN1_9FLAO</name>
<dbReference type="InterPro" id="IPR015422">
    <property type="entry name" value="PyrdxlP-dep_Trfase_small"/>
</dbReference>
<evidence type="ECO:0000313" key="6">
    <source>
        <dbReference type="EMBL" id="PTX61146.1"/>
    </source>
</evidence>
<dbReference type="InterPro" id="IPR015424">
    <property type="entry name" value="PyrdxlP-dep_Trfase"/>
</dbReference>
<evidence type="ECO:0000256" key="3">
    <source>
        <dbReference type="PIRSR" id="PIRSR000390-1"/>
    </source>
</evidence>
<dbReference type="Gene3D" id="3.90.1150.10">
    <property type="entry name" value="Aspartate Aminotransferase, domain 1"/>
    <property type="match status" value="1"/>
</dbReference>
<dbReference type="RefSeq" id="WP_108115252.1">
    <property type="nucleotide sequence ID" value="NZ_QBKT01000005.1"/>
</dbReference>
<sequence length="370" mass="41591">MIPFLDLQKLNARYETEFQAAFKQFLNSGYYVLGENVRQFEEAFANYCGTKYCIGVSNGLDALTLILEAYKIMGKLQEGDEIIVPANTYIATILGITKAGLKPVLVEPNPETFNIAISEIEAAISWKTRAILVVHLYGQLTEMEEIHAIAKKQNLLVMEDAAQAHGAVNVEGKKAGNLSDAAGFSFYPTKNLGALGEAGAVTTNDSELAEIISKLRNYGSSSKYVNQYKGGNYRLDEIQAAFLRIKLPHVDADNEVRRRIAKRYLSEITNLEIILPTYQNEASHVFHQFVIRTKNRNKLQKYLKENGIGTLIHYEIPPHKQEAYKEWNHLHFPITEKIHDECLSLPINPVLEPAEVDTIISVLNSYTNQT</sequence>
<dbReference type="InterPro" id="IPR015421">
    <property type="entry name" value="PyrdxlP-dep_Trfase_major"/>
</dbReference>
<dbReference type="AlphaFoldDB" id="A0A2T6BYN1"/>
<evidence type="ECO:0000256" key="4">
    <source>
        <dbReference type="PIRSR" id="PIRSR000390-2"/>
    </source>
</evidence>
<protein>
    <submittedName>
        <fullName evidence="6">dTDP-4-amino-4,6-dideoxygalactose transaminase</fullName>
    </submittedName>
</protein>
<dbReference type="GO" id="GO:0008483">
    <property type="term" value="F:transaminase activity"/>
    <property type="evidence" value="ECO:0007669"/>
    <property type="project" value="TreeGrafter"/>
</dbReference>
<evidence type="ECO:0000256" key="5">
    <source>
        <dbReference type="RuleBase" id="RU004508"/>
    </source>
</evidence>
<evidence type="ECO:0000256" key="1">
    <source>
        <dbReference type="ARBA" id="ARBA00022898"/>
    </source>
</evidence>
<dbReference type="EMBL" id="QBKT01000005">
    <property type="protein sequence ID" value="PTX61146.1"/>
    <property type="molecule type" value="Genomic_DNA"/>
</dbReference>
<dbReference type="GO" id="GO:0030170">
    <property type="term" value="F:pyridoxal phosphate binding"/>
    <property type="evidence" value="ECO:0007669"/>
    <property type="project" value="TreeGrafter"/>
</dbReference>
<gene>
    <name evidence="6" type="ORF">C8N46_105303</name>
</gene>
<dbReference type="PANTHER" id="PTHR30244:SF36">
    <property type="entry name" value="3-OXO-GLUCOSE-6-PHOSPHATE:GLUTAMATE AMINOTRANSFERASE"/>
    <property type="match status" value="1"/>
</dbReference>
<dbReference type="PIRSF" id="PIRSF000390">
    <property type="entry name" value="PLP_StrS"/>
    <property type="match status" value="1"/>
</dbReference>
<dbReference type="Gene3D" id="3.40.640.10">
    <property type="entry name" value="Type I PLP-dependent aspartate aminotransferase-like (Major domain)"/>
    <property type="match status" value="1"/>
</dbReference>
<dbReference type="InterPro" id="IPR000653">
    <property type="entry name" value="DegT/StrS_aminotransferase"/>
</dbReference>
<comment type="similarity">
    <text evidence="2 5">Belongs to the DegT/DnrJ/EryC1 family.</text>
</comment>